<evidence type="ECO:0000313" key="3">
    <source>
        <dbReference type="Proteomes" id="UP000076858"/>
    </source>
</evidence>
<feature type="region of interest" description="Disordered" evidence="1">
    <location>
        <begin position="107"/>
        <end position="132"/>
    </location>
</feature>
<accession>A0A164I458</accession>
<keyword evidence="3" id="KW-1185">Reference proteome</keyword>
<dbReference type="EMBL" id="LRGB01008281">
    <property type="protein sequence ID" value="KZS00860.1"/>
    <property type="molecule type" value="Genomic_DNA"/>
</dbReference>
<feature type="non-terminal residue" evidence="2">
    <location>
        <position position="1"/>
    </location>
</feature>
<sequence>RRRAGAAARPAEEPGLGPGPRAGDGPVHSRGPGLQALRPHQQRSQQPGPDGRSRAPGRRRPEPRRGGAADPALPGVHVPLPADLEHCQPQFGRLAAAVPPTRLGARYATPSERFADLPARPAAPGRLPGTDP</sequence>
<protein>
    <submittedName>
        <fullName evidence="2">Uncharacterized protein</fullName>
    </submittedName>
</protein>
<dbReference type="Proteomes" id="UP000076858">
    <property type="component" value="Unassembled WGS sequence"/>
</dbReference>
<feature type="compositionally biased region" description="Low complexity" evidence="1">
    <location>
        <begin position="1"/>
        <end position="15"/>
    </location>
</feature>
<evidence type="ECO:0000256" key="1">
    <source>
        <dbReference type="SAM" id="MobiDB-lite"/>
    </source>
</evidence>
<organism evidence="2 3">
    <name type="scientific">Daphnia magna</name>
    <dbReference type="NCBI Taxonomy" id="35525"/>
    <lineage>
        <taxon>Eukaryota</taxon>
        <taxon>Metazoa</taxon>
        <taxon>Ecdysozoa</taxon>
        <taxon>Arthropoda</taxon>
        <taxon>Crustacea</taxon>
        <taxon>Branchiopoda</taxon>
        <taxon>Diplostraca</taxon>
        <taxon>Cladocera</taxon>
        <taxon>Anomopoda</taxon>
        <taxon>Daphniidae</taxon>
        <taxon>Daphnia</taxon>
    </lineage>
</organism>
<gene>
    <name evidence="2" type="ORF">APZ42_002674</name>
</gene>
<feature type="region of interest" description="Disordered" evidence="1">
    <location>
        <begin position="1"/>
        <end position="80"/>
    </location>
</feature>
<comment type="caution">
    <text evidence="2">The sequence shown here is derived from an EMBL/GenBank/DDBJ whole genome shotgun (WGS) entry which is preliminary data.</text>
</comment>
<feature type="non-terminal residue" evidence="2">
    <location>
        <position position="132"/>
    </location>
</feature>
<reference evidence="2 3" key="1">
    <citation type="submission" date="2016-03" db="EMBL/GenBank/DDBJ databases">
        <title>EvidentialGene: Evidence-directed Construction of Genes on Genomes.</title>
        <authorList>
            <person name="Gilbert D.G."/>
            <person name="Choi J.-H."/>
            <person name="Mockaitis K."/>
            <person name="Colbourne J."/>
            <person name="Pfrender M."/>
        </authorList>
    </citation>
    <scope>NUCLEOTIDE SEQUENCE [LARGE SCALE GENOMIC DNA]</scope>
    <source>
        <strain evidence="2 3">Xinb3</strain>
        <tissue evidence="2">Complete organism</tissue>
    </source>
</reference>
<name>A0A164I458_9CRUS</name>
<feature type="compositionally biased region" description="Low complexity" evidence="1">
    <location>
        <begin position="116"/>
        <end position="132"/>
    </location>
</feature>
<proteinExistence type="predicted"/>
<evidence type="ECO:0000313" key="2">
    <source>
        <dbReference type="EMBL" id="KZS00860.1"/>
    </source>
</evidence>
<dbReference type="AlphaFoldDB" id="A0A164I458"/>